<dbReference type="InterPro" id="IPR013785">
    <property type="entry name" value="Aldolase_TIM"/>
</dbReference>
<keyword evidence="3" id="KW-0288">FMN</keyword>
<dbReference type="PATRIC" id="fig|2041.4.peg.1343"/>
<keyword evidence="7" id="KW-1185">Reference proteome</keyword>
<dbReference type="Proteomes" id="UP000067689">
    <property type="component" value="Chromosome"/>
</dbReference>
<dbReference type="Pfam" id="PF03060">
    <property type="entry name" value="NMO"/>
    <property type="match status" value="1"/>
</dbReference>
<evidence type="ECO:0000256" key="3">
    <source>
        <dbReference type="ARBA" id="ARBA00022643"/>
    </source>
</evidence>
<dbReference type="OrthoDB" id="9778912at2"/>
<evidence type="ECO:0000256" key="1">
    <source>
        <dbReference type="ARBA" id="ARBA00009881"/>
    </source>
</evidence>
<protein>
    <submittedName>
        <fullName evidence="6">2-nitropropane dioxygenase</fullName>
    </submittedName>
</protein>
<evidence type="ECO:0000256" key="2">
    <source>
        <dbReference type="ARBA" id="ARBA00022630"/>
    </source>
</evidence>
<dbReference type="SUPFAM" id="SSF51412">
    <property type="entry name" value="Inosine monophosphate dehydrogenase (IMPDH)"/>
    <property type="match status" value="1"/>
</dbReference>
<accession>A0A0U4B8N8</accession>
<dbReference type="AlphaFoldDB" id="A0A0U4B8N8"/>
<dbReference type="Gene3D" id="3.20.20.70">
    <property type="entry name" value="Aldolase class I"/>
    <property type="match status" value="1"/>
</dbReference>
<dbReference type="PANTHER" id="PTHR42747:SF4">
    <property type="entry name" value="BLR1330 PROTEIN"/>
    <property type="match status" value="1"/>
</dbReference>
<sequence length="336" mass="35504">MALPEILRRPLSLPVVASPMFIVSGPEMVVAQCTSGIVGSFPALNARPASLLTDWLSQITEQNASFAAANPDRPVAPFAVNQIVHRSNDRLEHDLQLCVDHQVPIVITSLGAREDVNEAVHSYGGIVLHDVINDRFAHKAIEKGADGLIAVAAGAGGHAGTQSPFALVREIRRWFDGPVLLSGAIAHGRSVLAAQVAGADLAYVGSAFLSTHEANAAEEYKDMIVSSSAADIVYSNLFTGVHGNYLRGSIVAAGLDPDALPESDPTAMDFGTGDDDDQPKAKAWRDIWGSGQGVGAIDQRRSVAELVTQLRAEYDEALAAPIWDGHRELSLAPAPA</sequence>
<evidence type="ECO:0000313" key="7">
    <source>
        <dbReference type="Proteomes" id="UP000067689"/>
    </source>
</evidence>
<dbReference type="KEGG" id="aer:AERYTH_06400"/>
<dbReference type="RefSeq" id="WP_067856128.1">
    <property type="nucleotide sequence ID" value="NZ_CP011502.1"/>
</dbReference>
<keyword evidence="5" id="KW-0503">Monooxygenase</keyword>
<keyword evidence="6" id="KW-0223">Dioxygenase</keyword>
<dbReference type="GO" id="GO:0051213">
    <property type="term" value="F:dioxygenase activity"/>
    <property type="evidence" value="ECO:0007669"/>
    <property type="project" value="UniProtKB-KW"/>
</dbReference>
<keyword evidence="2" id="KW-0285">Flavoprotein</keyword>
<dbReference type="InterPro" id="IPR004136">
    <property type="entry name" value="NMO"/>
</dbReference>
<comment type="similarity">
    <text evidence="1">Belongs to the nitronate monooxygenase family. NMO class I subfamily.</text>
</comment>
<dbReference type="GO" id="GO:0018580">
    <property type="term" value="F:nitronate monooxygenase activity"/>
    <property type="evidence" value="ECO:0007669"/>
    <property type="project" value="InterPro"/>
</dbReference>
<reference evidence="6 7" key="1">
    <citation type="journal article" date="1991" name="Int. J. Syst. Bacteriol.">
        <title>Description of the erythromycin-producing bacterium Arthrobacter sp. strain NRRL B-3381 as Aeromicrobium erythreum gen. nov., sp. nov.</title>
        <authorList>
            <person name="Miller E.S."/>
            <person name="Woese C.R."/>
            <person name="Brenner S."/>
        </authorList>
    </citation>
    <scope>NUCLEOTIDE SEQUENCE [LARGE SCALE GENOMIC DNA]</scope>
    <source>
        <strain evidence="6 7">AR18</strain>
    </source>
</reference>
<name>A0A0U4B8N8_9ACTN</name>
<dbReference type="CDD" id="cd04730">
    <property type="entry name" value="NPD_like"/>
    <property type="match status" value="1"/>
</dbReference>
<evidence type="ECO:0000256" key="4">
    <source>
        <dbReference type="ARBA" id="ARBA00023002"/>
    </source>
</evidence>
<organism evidence="6 7">
    <name type="scientific">Aeromicrobium erythreum</name>
    <dbReference type="NCBI Taxonomy" id="2041"/>
    <lineage>
        <taxon>Bacteria</taxon>
        <taxon>Bacillati</taxon>
        <taxon>Actinomycetota</taxon>
        <taxon>Actinomycetes</taxon>
        <taxon>Propionibacteriales</taxon>
        <taxon>Nocardioidaceae</taxon>
        <taxon>Aeromicrobium</taxon>
    </lineage>
</organism>
<gene>
    <name evidence="6" type="ORF">AERYTH_06400</name>
</gene>
<evidence type="ECO:0000313" key="6">
    <source>
        <dbReference type="EMBL" id="ALX04345.1"/>
    </source>
</evidence>
<keyword evidence="4" id="KW-0560">Oxidoreductase</keyword>
<evidence type="ECO:0000256" key="5">
    <source>
        <dbReference type="ARBA" id="ARBA00023033"/>
    </source>
</evidence>
<dbReference type="STRING" id="2041.AERYTH_06400"/>
<dbReference type="PANTHER" id="PTHR42747">
    <property type="entry name" value="NITRONATE MONOOXYGENASE-RELATED"/>
    <property type="match status" value="1"/>
</dbReference>
<dbReference type="FunFam" id="3.20.20.70:FF:000210">
    <property type="entry name" value="2-nitropropane dioxygenase"/>
    <property type="match status" value="1"/>
</dbReference>
<dbReference type="EMBL" id="CP011502">
    <property type="protein sequence ID" value="ALX04345.1"/>
    <property type="molecule type" value="Genomic_DNA"/>
</dbReference>
<proteinExistence type="inferred from homology"/>